<dbReference type="STRING" id="1805376.AUK05_01955"/>
<dbReference type="CDD" id="cd02869">
    <property type="entry name" value="PseudoU_synth_RluA_like"/>
    <property type="match status" value="1"/>
</dbReference>
<organism evidence="4 5">
    <name type="scientific">Candidatus Shapirobacteria bacterium CG2_30_35_20</name>
    <dbReference type="NCBI Taxonomy" id="1805376"/>
    <lineage>
        <taxon>Bacteria</taxon>
        <taxon>Candidatus Shapironibacteriota</taxon>
    </lineage>
</organism>
<keyword evidence="2" id="KW-0413">Isomerase</keyword>
<comment type="similarity">
    <text evidence="1">Belongs to the pseudouridine synthase RluA family.</text>
</comment>
<dbReference type="InterPro" id="IPR020103">
    <property type="entry name" value="PsdUridine_synth_cat_dom_sf"/>
</dbReference>
<dbReference type="PANTHER" id="PTHR21600">
    <property type="entry name" value="MITOCHONDRIAL RNA PSEUDOURIDINE SYNTHASE"/>
    <property type="match status" value="1"/>
</dbReference>
<dbReference type="AlphaFoldDB" id="A0A1J5HQX2"/>
<dbReference type="GO" id="GO:0000455">
    <property type="term" value="P:enzyme-directed rRNA pseudouridine synthesis"/>
    <property type="evidence" value="ECO:0007669"/>
    <property type="project" value="TreeGrafter"/>
</dbReference>
<gene>
    <name evidence="4" type="ORF">AUK05_01955</name>
</gene>
<dbReference type="Gene3D" id="3.30.2350.10">
    <property type="entry name" value="Pseudouridine synthase"/>
    <property type="match status" value="1"/>
</dbReference>
<dbReference type="InterPro" id="IPR006224">
    <property type="entry name" value="PsdUridine_synth_RluA-like_CS"/>
</dbReference>
<evidence type="ECO:0000313" key="5">
    <source>
        <dbReference type="Proteomes" id="UP000182344"/>
    </source>
</evidence>
<evidence type="ECO:0000256" key="2">
    <source>
        <dbReference type="ARBA" id="ARBA00023235"/>
    </source>
</evidence>
<dbReference type="Pfam" id="PF00849">
    <property type="entry name" value="PseudoU_synth_2"/>
    <property type="match status" value="1"/>
</dbReference>
<dbReference type="GO" id="GO:0140098">
    <property type="term" value="F:catalytic activity, acting on RNA"/>
    <property type="evidence" value="ECO:0007669"/>
    <property type="project" value="UniProtKB-ARBA"/>
</dbReference>
<proteinExistence type="inferred from homology"/>
<dbReference type="InterPro" id="IPR006145">
    <property type="entry name" value="PsdUridine_synth_RsuA/RluA"/>
</dbReference>
<dbReference type="PANTHER" id="PTHR21600:SF44">
    <property type="entry name" value="RIBOSOMAL LARGE SUBUNIT PSEUDOURIDINE SYNTHASE D"/>
    <property type="match status" value="1"/>
</dbReference>
<evidence type="ECO:0000256" key="1">
    <source>
        <dbReference type="ARBA" id="ARBA00010876"/>
    </source>
</evidence>
<dbReference type="InterPro" id="IPR050188">
    <property type="entry name" value="RluA_PseudoU_synthase"/>
</dbReference>
<dbReference type="SUPFAM" id="SSF55120">
    <property type="entry name" value="Pseudouridine synthase"/>
    <property type="match status" value="1"/>
</dbReference>
<dbReference type="Proteomes" id="UP000182344">
    <property type="component" value="Unassembled WGS sequence"/>
</dbReference>
<evidence type="ECO:0000313" key="4">
    <source>
        <dbReference type="EMBL" id="OIP87156.1"/>
    </source>
</evidence>
<dbReference type="EMBL" id="MNZO01000027">
    <property type="protein sequence ID" value="OIP87156.1"/>
    <property type="molecule type" value="Genomic_DNA"/>
</dbReference>
<reference evidence="4 5" key="1">
    <citation type="journal article" date="2016" name="Environ. Microbiol.">
        <title>Genomic resolution of a cold subsurface aquifer community provides metabolic insights for novel microbes adapted to high CO concentrations.</title>
        <authorList>
            <person name="Probst A.J."/>
            <person name="Castelle C.J."/>
            <person name="Singh A."/>
            <person name="Brown C.T."/>
            <person name="Anantharaman K."/>
            <person name="Sharon I."/>
            <person name="Hug L.A."/>
            <person name="Burstein D."/>
            <person name="Emerson J.B."/>
            <person name="Thomas B.C."/>
            <person name="Banfield J.F."/>
        </authorList>
    </citation>
    <scope>NUCLEOTIDE SEQUENCE [LARGE SCALE GENOMIC DNA]</scope>
    <source>
        <strain evidence="4">CG2_30_35_20</strain>
    </source>
</reference>
<name>A0A1J5HQX2_9BACT</name>
<dbReference type="GO" id="GO:0009982">
    <property type="term" value="F:pseudouridine synthase activity"/>
    <property type="evidence" value="ECO:0007669"/>
    <property type="project" value="InterPro"/>
</dbReference>
<dbReference type="GO" id="GO:0003723">
    <property type="term" value="F:RNA binding"/>
    <property type="evidence" value="ECO:0007669"/>
    <property type="project" value="InterPro"/>
</dbReference>
<sequence length="245" mass="28245">MEEVQIIFEDKNYLVVNKPAGMVTTRENFQFPKNNFQTNSKKQKTISNLIYLEDWIREKYGDKGLRRQGIAHRLDKGTSGLVLVAKTEEYLDYFLGLFKTRKIHKKYIAMVCGEASFWGSINMPIGRNGHIFGKFGVRIEGKNALTLFERIASINYESKKFSLVKIDLKTGRTHQIRVHFAYLGWPLVSDRIYGGKMVGKLTRPFLHSCEISFIDMEGKGVVYKSEPDIDLKNTLKLMGYKTIKN</sequence>
<evidence type="ECO:0000259" key="3">
    <source>
        <dbReference type="Pfam" id="PF00849"/>
    </source>
</evidence>
<dbReference type="PROSITE" id="PS01129">
    <property type="entry name" value="PSI_RLU"/>
    <property type="match status" value="1"/>
</dbReference>
<accession>A0A1J5HQX2</accession>
<feature type="domain" description="Pseudouridine synthase RsuA/RluA-like" evidence="3">
    <location>
        <begin position="12"/>
        <end position="181"/>
    </location>
</feature>
<protein>
    <recommendedName>
        <fullName evidence="3">Pseudouridine synthase RsuA/RluA-like domain-containing protein</fullName>
    </recommendedName>
</protein>
<comment type="caution">
    <text evidence="4">The sequence shown here is derived from an EMBL/GenBank/DDBJ whole genome shotgun (WGS) entry which is preliminary data.</text>
</comment>